<gene>
    <name evidence="1" type="ORF">BXY45_14129</name>
</gene>
<proteinExistence type="predicted"/>
<dbReference type="AlphaFoldDB" id="A0A315ZPA9"/>
<dbReference type="EMBL" id="QGDQ01000041">
    <property type="protein sequence ID" value="PWJ47132.1"/>
    <property type="molecule type" value="Genomic_DNA"/>
</dbReference>
<evidence type="ECO:0000313" key="2">
    <source>
        <dbReference type="Proteomes" id="UP000245469"/>
    </source>
</evidence>
<reference evidence="1 2" key="1">
    <citation type="submission" date="2018-03" db="EMBL/GenBank/DDBJ databases">
        <title>Genomic Encyclopedia of Archaeal and Bacterial Type Strains, Phase II (KMG-II): from individual species to whole genera.</title>
        <authorList>
            <person name="Goeker M."/>
        </authorList>
    </citation>
    <scope>NUCLEOTIDE SEQUENCE [LARGE SCALE GENOMIC DNA]</scope>
    <source>
        <strain evidence="1 2">DSM 44889</strain>
    </source>
</reference>
<accession>A0A315ZPA9</accession>
<comment type="caution">
    <text evidence="1">The sequence shown here is derived from an EMBL/GenBank/DDBJ whole genome shotgun (WGS) entry which is preliminary data.</text>
</comment>
<evidence type="ECO:0000313" key="1">
    <source>
        <dbReference type="EMBL" id="PWJ47132.1"/>
    </source>
</evidence>
<dbReference type="Proteomes" id="UP000245469">
    <property type="component" value="Unassembled WGS sequence"/>
</dbReference>
<keyword evidence="2" id="KW-1185">Reference proteome</keyword>
<name>A0A315ZPA9_9ACTN</name>
<sequence>MTDDACSSWTPAVPAAIAPSVSIGHTVSVSREYYLRAIGSPTRIQPAGYPATALR</sequence>
<organism evidence="1 2">
    <name type="scientific">Quadrisphaera granulorum</name>
    <dbReference type="NCBI Taxonomy" id="317664"/>
    <lineage>
        <taxon>Bacteria</taxon>
        <taxon>Bacillati</taxon>
        <taxon>Actinomycetota</taxon>
        <taxon>Actinomycetes</taxon>
        <taxon>Kineosporiales</taxon>
        <taxon>Kineosporiaceae</taxon>
        <taxon>Quadrisphaera</taxon>
    </lineage>
</organism>
<protein>
    <submittedName>
        <fullName evidence="1">Uncharacterized protein</fullName>
    </submittedName>
</protein>